<gene>
    <name evidence="2" type="ORF">DFQ04_0359</name>
</gene>
<dbReference type="AlphaFoldDB" id="A0A4V3D2E0"/>
<keyword evidence="1" id="KW-0732">Signal</keyword>
<evidence type="ECO:0000313" key="2">
    <source>
        <dbReference type="EMBL" id="TDQ18557.1"/>
    </source>
</evidence>
<dbReference type="Gene3D" id="2.40.160.60">
    <property type="entry name" value="Outer membrane protein transport protein (OMPP1/FadL/TodX)"/>
    <property type="match status" value="1"/>
</dbReference>
<accession>A0A4V3D2E0</accession>
<feature type="chain" id="PRO_5020410399" description="PorV/PorQ family protein" evidence="1">
    <location>
        <begin position="20"/>
        <end position="273"/>
    </location>
</feature>
<dbReference type="EMBL" id="SNYF01000005">
    <property type="protein sequence ID" value="TDQ18557.1"/>
    <property type="molecule type" value="Genomic_DNA"/>
</dbReference>
<evidence type="ECO:0000313" key="3">
    <source>
        <dbReference type="Proteomes" id="UP000294535"/>
    </source>
</evidence>
<name>A0A4V3D2E0_9BACT</name>
<reference evidence="2 3" key="1">
    <citation type="submission" date="2019-03" db="EMBL/GenBank/DDBJ databases">
        <title>Genomic Encyclopedia of Type Strains, Phase III (KMG-III): the genomes of soil and plant-associated and newly described type strains.</title>
        <authorList>
            <person name="Whitman W."/>
        </authorList>
    </citation>
    <scope>NUCLEOTIDE SEQUENCE [LARGE SCALE GENOMIC DNA]</scope>
    <source>
        <strain evidence="2 3">CECT 8446</strain>
    </source>
</reference>
<keyword evidence="3" id="KW-1185">Reference proteome</keyword>
<proteinExistence type="predicted"/>
<evidence type="ECO:0000256" key="1">
    <source>
        <dbReference type="SAM" id="SignalP"/>
    </source>
</evidence>
<feature type="signal peptide" evidence="1">
    <location>
        <begin position="1"/>
        <end position="19"/>
    </location>
</feature>
<dbReference type="RefSeq" id="WP_133552083.1">
    <property type="nucleotide sequence ID" value="NZ_SNYF01000005.1"/>
</dbReference>
<comment type="caution">
    <text evidence="2">The sequence shown here is derived from an EMBL/GenBank/DDBJ whole genome shotgun (WGS) entry which is preliminary data.</text>
</comment>
<sequence length="273" mass="30364">MKPFLFLCFWVFLAISSFSQTDPLTQAQGARSQGMGNLKTNLPDAWTIFNNVGALDRIKSAQITSGFDSRFGLKELSTFSLAGAFQEDWGTFGFGISRFGGELFNQHLMGLGFSNTMGIVSLGAKIEWFQTQIEGFGTGNSFLFSFGGVAELGPKTFFGANFSNINRARFSKNTDQRIPTFIEMGITYLPSENISLYSEIEKEVDSKAIFKVGLEYKLKEWICLRTGISSAPNRLNFGLGFRKERFGFDYAFGQNSILGTSHHLSLGLFFSEK</sequence>
<dbReference type="OrthoDB" id="9786645at2"/>
<organism evidence="2 3">
    <name type="scientific">Algoriphagus boseongensis</name>
    <dbReference type="NCBI Taxonomy" id="1442587"/>
    <lineage>
        <taxon>Bacteria</taxon>
        <taxon>Pseudomonadati</taxon>
        <taxon>Bacteroidota</taxon>
        <taxon>Cytophagia</taxon>
        <taxon>Cytophagales</taxon>
        <taxon>Cyclobacteriaceae</taxon>
        <taxon>Algoriphagus</taxon>
    </lineage>
</organism>
<evidence type="ECO:0008006" key="4">
    <source>
        <dbReference type="Google" id="ProtNLM"/>
    </source>
</evidence>
<dbReference type="SUPFAM" id="SSF56935">
    <property type="entry name" value="Porins"/>
    <property type="match status" value="1"/>
</dbReference>
<dbReference type="Proteomes" id="UP000294535">
    <property type="component" value="Unassembled WGS sequence"/>
</dbReference>
<protein>
    <recommendedName>
        <fullName evidence="4">PorV/PorQ family protein</fullName>
    </recommendedName>
</protein>